<keyword evidence="2" id="KW-1185">Reference proteome</keyword>
<sequence length="158" mass="17426">MGLNRRASKQLLVSVEVGSAGEVVSCFLIEKATNNTSGYLFALLKRLIATQIINGFAEMQDHVISVIVPKHAPVPIEVYVKLSALFRVSRRPFPYEDLSPLLSQILNDFPFVVEECGYKEAKVAVSKIANQVPISPSDLEWIMGGTAMQLFKGQWTAS</sequence>
<reference evidence="2" key="1">
    <citation type="journal article" date="2022" name="Mol. Ecol. Resour.">
        <title>The genomes of chicory, endive, great burdock and yacon provide insights into Asteraceae palaeo-polyploidization history and plant inulin production.</title>
        <authorList>
            <person name="Fan W."/>
            <person name="Wang S."/>
            <person name="Wang H."/>
            <person name="Wang A."/>
            <person name="Jiang F."/>
            <person name="Liu H."/>
            <person name="Zhao H."/>
            <person name="Xu D."/>
            <person name="Zhang Y."/>
        </authorList>
    </citation>
    <scope>NUCLEOTIDE SEQUENCE [LARGE SCALE GENOMIC DNA]</scope>
    <source>
        <strain evidence="2">cv. Yunnan</strain>
    </source>
</reference>
<dbReference type="Proteomes" id="UP001056120">
    <property type="component" value="Linkage Group LG04"/>
</dbReference>
<evidence type="ECO:0000313" key="1">
    <source>
        <dbReference type="EMBL" id="KAI3817426.1"/>
    </source>
</evidence>
<protein>
    <submittedName>
        <fullName evidence="1">Uncharacterized protein</fullName>
    </submittedName>
</protein>
<reference evidence="1 2" key="2">
    <citation type="journal article" date="2022" name="Mol. Ecol. Resour.">
        <title>The genomes of chicory, endive, great burdock and yacon provide insights into Asteraceae paleo-polyploidization history and plant inulin production.</title>
        <authorList>
            <person name="Fan W."/>
            <person name="Wang S."/>
            <person name="Wang H."/>
            <person name="Wang A."/>
            <person name="Jiang F."/>
            <person name="Liu H."/>
            <person name="Zhao H."/>
            <person name="Xu D."/>
            <person name="Zhang Y."/>
        </authorList>
    </citation>
    <scope>NUCLEOTIDE SEQUENCE [LARGE SCALE GENOMIC DNA]</scope>
    <source>
        <strain evidence="2">cv. Yunnan</strain>
        <tissue evidence="1">Leaves</tissue>
    </source>
</reference>
<dbReference type="EMBL" id="CM042021">
    <property type="protein sequence ID" value="KAI3817426.1"/>
    <property type="molecule type" value="Genomic_DNA"/>
</dbReference>
<accession>A0ACB9JCK3</accession>
<evidence type="ECO:0000313" key="2">
    <source>
        <dbReference type="Proteomes" id="UP001056120"/>
    </source>
</evidence>
<gene>
    <name evidence="1" type="ORF">L1987_11216</name>
</gene>
<proteinExistence type="predicted"/>
<name>A0ACB9JCK3_9ASTR</name>
<comment type="caution">
    <text evidence="1">The sequence shown here is derived from an EMBL/GenBank/DDBJ whole genome shotgun (WGS) entry which is preliminary data.</text>
</comment>
<organism evidence="1 2">
    <name type="scientific">Smallanthus sonchifolius</name>
    <dbReference type="NCBI Taxonomy" id="185202"/>
    <lineage>
        <taxon>Eukaryota</taxon>
        <taxon>Viridiplantae</taxon>
        <taxon>Streptophyta</taxon>
        <taxon>Embryophyta</taxon>
        <taxon>Tracheophyta</taxon>
        <taxon>Spermatophyta</taxon>
        <taxon>Magnoliopsida</taxon>
        <taxon>eudicotyledons</taxon>
        <taxon>Gunneridae</taxon>
        <taxon>Pentapetalae</taxon>
        <taxon>asterids</taxon>
        <taxon>campanulids</taxon>
        <taxon>Asterales</taxon>
        <taxon>Asteraceae</taxon>
        <taxon>Asteroideae</taxon>
        <taxon>Heliantheae alliance</taxon>
        <taxon>Millerieae</taxon>
        <taxon>Smallanthus</taxon>
    </lineage>
</organism>